<dbReference type="CDD" id="cd08662">
    <property type="entry name" value="M13"/>
    <property type="match status" value="1"/>
</dbReference>
<accession>A0ABY5BV74</accession>
<dbReference type="Gene3D" id="1.10.1380.10">
    <property type="entry name" value="Neutral endopeptidase , domain2"/>
    <property type="match status" value="1"/>
</dbReference>
<gene>
    <name evidence="10" type="ORF">M3M39_02430</name>
</gene>
<dbReference type="PANTHER" id="PTHR11733">
    <property type="entry name" value="ZINC METALLOPROTEASE FAMILY M13 NEPRILYSIN-RELATED"/>
    <property type="match status" value="1"/>
</dbReference>
<comment type="cofactor">
    <cofactor evidence="1">
        <name>Zn(2+)</name>
        <dbReference type="ChEBI" id="CHEBI:29105"/>
    </cofactor>
</comment>
<dbReference type="PANTHER" id="PTHR11733:SF167">
    <property type="entry name" value="FI17812P1-RELATED"/>
    <property type="match status" value="1"/>
</dbReference>
<keyword evidence="5" id="KW-0378">Hydrolase</keyword>
<dbReference type="Proteomes" id="UP001057025">
    <property type="component" value="Chromosome"/>
</dbReference>
<dbReference type="InterPro" id="IPR018497">
    <property type="entry name" value="Peptidase_M13_C"/>
</dbReference>
<keyword evidence="11" id="KW-1185">Reference proteome</keyword>
<dbReference type="InterPro" id="IPR008753">
    <property type="entry name" value="Peptidase_M13_N"/>
</dbReference>
<dbReference type="Pfam" id="PF01431">
    <property type="entry name" value="Peptidase_M13"/>
    <property type="match status" value="1"/>
</dbReference>
<dbReference type="RefSeq" id="WP_252797639.1">
    <property type="nucleotide sequence ID" value="NZ_CP097118.1"/>
</dbReference>
<protein>
    <submittedName>
        <fullName evidence="10">M13 family metallopeptidase</fullName>
    </submittedName>
</protein>
<dbReference type="PRINTS" id="PR00786">
    <property type="entry name" value="NEPRILYSIN"/>
</dbReference>
<dbReference type="Pfam" id="PF05649">
    <property type="entry name" value="Peptidase_M13_N"/>
    <property type="match status" value="1"/>
</dbReference>
<evidence type="ECO:0000256" key="5">
    <source>
        <dbReference type="ARBA" id="ARBA00022801"/>
    </source>
</evidence>
<evidence type="ECO:0000259" key="9">
    <source>
        <dbReference type="Pfam" id="PF05649"/>
    </source>
</evidence>
<evidence type="ECO:0000256" key="7">
    <source>
        <dbReference type="ARBA" id="ARBA00023049"/>
    </source>
</evidence>
<organism evidence="10 11">
    <name type="scientific">Fructilactobacillus hinvesii</name>
    <dbReference type="NCBI Taxonomy" id="2940300"/>
    <lineage>
        <taxon>Bacteria</taxon>
        <taxon>Bacillati</taxon>
        <taxon>Bacillota</taxon>
        <taxon>Bacilli</taxon>
        <taxon>Lactobacillales</taxon>
        <taxon>Lactobacillaceae</taxon>
        <taxon>Fructilactobacillus</taxon>
    </lineage>
</organism>
<feature type="domain" description="Peptidase M13 N-terminal" evidence="9">
    <location>
        <begin position="14"/>
        <end position="392"/>
    </location>
</feature>
<evidence type="ECO:0000313" key="11">
    <source>
        <dbReference type="Proteomes" id="UP001057025"/>
    </source>
</evidence>
<name>A0ABY5BV74_9LACO</name>
<dbReference type="InterPro" id="IPR000718">
    <property type="entry name" value="Peptidase_M13"/>
</dbReference>
<dbReference type="InterPro" id="IPR042089">
    <property type="entry name" value="Peptidase_M13_dom_2"/>
</dbReference>
<evidence type="ECO:0000256" key="1">
    <source>
        <dbReference type="ARBA" id="ARBA00001947"/>
    </source>
</evidence>
<comment type="similarity">
    <text evidence="2">Belongs to the peptidase M13 family.</text>
</comment>
<dbReference type="InterPro" id="IPR024079">
    <property type="entry name" value="MetalloPept_cat_dom_sf"/>
</dbReference>
<evidence type="ECO:0000259" key="8">
    <source>
        <dbReference type="Pfam" id="PF01431"/>
    </source>
</evidence>
<keyword evidence="4" id="KW-0479">Metal-binding</keyword>
<dbReference type="EMBL" id="CP097118">
    <property type="protein sequence ID" value="USS88353.1"/>
    <property type="molecule type" value="Genomic_DNA"/>
</dbReference>
<evidence type="ECO:0000256" key="4">
    <source>
        <dbReference type="ARBA" id="ARBA00022723"/>
    </source>
</evidence>
<dbReference type="Gene3D" id="3.40.390.10">
    <property type="entry name" value="Collagenase (Catalytic Domain)"/>
    <property type="match status" value="1"/>
</dbReference>
<evidence type="ECO:0000256" key="2">
    <source>
        <dbReference type="ARBA" id="ARBA00007357"/>
    </source>
</evidence>
<reference evidence="10" key="1">
    <citation type="submission" date="2022-05" db="EMBL/GenBank/DDBJ databases">
        <authorList>
            <person name="Oliphant S.A."/>
            <person name="Watson-Haigh N.S."/>
            <person name="Sumby K.M."/>
            <person name="Gardner J.M."/>
            <person name="Jiranek V."/>
        </authorList>
    </citation>
    <scope>NUCLEOTIDE SEQUENCE</scope>
    <source>
        <strain evidence="10">KI11_C11</strain>
    </source>
</reference>
<feature type="domain" description="Peptidase M13 C-terminal" evidence="8">
    <location>
        <begin position="446"/>
        <end position="636"/>
    </location>
</feature>
<evidence type="ECO:0000256" key="6">
    <source>
        <dbReference type="ARBA" id="ARBA00022833"/>
    </source>
</evidence>
<evidence type="ECO:0000256" key="3">
    <source>
        <dbReference type="ARBA" id="ARBA00022670"/>
    </source>
</evidence>
<proteinExistence type="inferred from homology"/>
<dbReference type="SUPFAM" id="SSF55486">
    <property type="entry name" value="Metalloproteases ('zincins'), catalytic domain"/>
    <property type="match status" value="1"/>
</dbReference>
<sequence>MAQADFPVNQAEIKDDLYDAVNGAWVKQATIPGDHSSVGGFMDLVDEIEKTLMHDSDALAAGDIPANTPELQEYVKFYQLAMDFKRRDQDGATPLKPRLDQIKQLTDYADLDAHLADWILKGFPVPFDFDIDADMKNAQVNALFAGSPSLFLPDKTYYEPDNPAYAQLMPIFTQMSEKLLQMAGYEADQARELVAEAKDFDAQIAPHVKSAEEAADISKTYNPFTTDELAASTTALDLKQAIQGLVGAVPEKIIVTEPEYFKHLNELLTPANFKKFQAWMLVKTVNGLAGALSEDFRQVGGQFSRALSGKKEAAKPAKAAFYLASGTFKHVVGDYYGKKYFGPKAKADVHHMVEKMIGIYEQRLANNDWLGADTKQMAIKKLNSLGIQVGYPDQLDPIYHQFHVDEAAGLVANLLHFNYLEAKDTFSKWNQPVEREKWEMSANTVNAYYHPFKNIIVFPAAILQAPFYSLEQSASANYGGIGAVIAHEISHAFDNNGSLFDEFGNMNNWWTKEDHEHFEGLAQKMITEFDGLPYAGGKVNGKLTVSENIADAGGLSCAEAAAKEEADADLYEFFTNWARIWRMKATPEYQHLLLTVDVHAPGPLRATVQVKNLDDFYTTFNVQPSDGMYLEPAKRVQIW</sequence>
<keyword evidence="7" id="KW-0482">Metalloprotease</keyword>
<keyword evidence="6" id="KW-0862">Zinc</keyword>
<keyword evidence="3" id="KW-0645">Protease</keyword>
<dbReference type="PROSITE" id="PS51885">
    <property type="entry name" value="NEPRILYSIN"/>
    <property type="match status" value="1"/>
</dbReference>
<evidence type="ECO:0000313" key="10">
    <source>
        <dbReference type="EMBL" id="USS88353.1"/>
    </source>
</evidence>